<dbReference type="SUPFAM" id="SSF51182">
    <property type="entry name" value="RmlC-like cupins"/>
    <property type="match status" value="1"/>
</dbReference>
<dbReference type="Gene3D" id="2.60.120.10">
    <property type="entry name" value="Jelly Rolls"/>
    <property type="match status" value="1"/>
</dbReference>
<evidence type="ECO:0000313" key="2">
    <source>
        <dbReference type="EMBL" id="RDH39974.1"/>
    </source>
</evidence>
<reference evidence="2 3" key="1">
    <citation type="journal article" date="2017" name="Int. J. Syst. Evol. Microbiol.">
        <title>Aquarickettsiella crustaci n. gen. n. sp. (Gammaproteobacteria: Legionellales: Coxiellaceae); a bacterial pathogen of the freshwater crustacean: Gammarus fossarum (Malacostraca: Amphipoda).</title>
        <authorList>
            <person name="Bojko J."/>
            <person name="Dunn A.M."/>
            <person name="Stebbing P.D."/>
            <person name="Van Aerle R."/>
            <person name="Bacela-Spychalska K."/>
            <person name="Bean T.P."/>
            <person name="Stentiford G.D."/>
        </authorList>
    </citation>
    <scope>NUCLEOTIDE SEQUENCE [LARGE SCALE GENOMIC DNA]</scope>
    <source>
        <strain evidence="2">RA15029</strain>
    </source>
</reference>
<dbReference type="PANTHER" id="PTHR33387:SF3">
    <property type="entry name" value="DUF985 DOMAIN-CONTAINING PROTEIN"/>
    <property type="match status" value="1"/>
</dbReference>
<evidence type="ECO:0000259" key="1">
    <source>
        <dbReference type="Pfam" id="PF06172"/>
    </source>
</evidence>
<dbReference type="InterPro" id="IPR011051">
    <property type="entry name" value="RmlC_Cupin_sf"/>
</dbReference>
<proteinExistence type="predicted"/>
<evidence type="ECO:0000313" key="3">
    <source>
        <dbReference type="Proteomes" id="UP000226429"/>
    </source>
</evidence>
<protein>
    <recommendedName>
        <fullName evidence="1">DUF985 domain-containing protein</fullName>
    </recommendedName>
</protein>
<dbReference type="InterPro" id="IPR014710">
    <property type="entry name" value="RmlC-like_jellyroll"/>
</dbReference>
<dbReference type="PANTHER" id="PTHR33387">
    <property type="entry name" value="RMLC-LIKE JELLY ROLL FOLD PROTEIN"/>
    <property type="match status" value="1"/>
</dbReference>
<name>A0A370CHR0_9COXI</name>
<dbReference type="AlphaFoldDB" id="A0A370CHR0"/>
<reference evidence="2 3" key="2">
    <citation type="journal article" date="2018" name="J. Invertebr. Pathol.">
        <title>'Candidatus Aquirickettsiella gammari' (Gammaproteobacteria: Legionellales: Coxiellaceae): A bacterial pathogen of the freshwater crustacean Gammarus fossarum (Malacostraca: Amphipoda).</title>
        <authorList>
            <person name="Bojko J."/>
            <person name="Dunn A.M."/>
            <person name="Stebbing P.D."/>
            <person name="van Aerle R."/>
            <person name="Bacela-Spychalska K."/>
            <person name="Bean T.P."/>
            <person name="Urrutia A."/>
            <person name="Stentiford G.D."/>
        </authorList>
    </citation>
    <scope>NUCLEOTIDE SEQUENCE [LARGE SCALE GENOMIC DNA]</scope>
    <source>
        <strain evidence="2">RA15029</strain>
    </source>
</reference>
<dbReference type="Proteomes" id="UP000226429">
    <property type="component" value="Unassembled WGS sequence"/>
</dbReference>
<sequence length="231" mass="26715">MYSPRKLIKNLEPYLEKSDNSIIKRYKEALEKLDGNVELTAENIRSGLELAEHEEGGFFREFIRTKDYTVIFYLLPENNVSSWHCLKDTEETFKLISGDALTIPKIGADNIWISEESLTYSNDIIIKKCENDFGDWFGAYTKGEYGLVTCTCEGPFDYKKFKMAKNNDLDKFLKKNTGEEFKQIIERLKPKALKKNNNLIRSIIQFLSCCITDKKNGEQTPLISKFTNTNL</sequence>
<accession>A0A370CHR0</accession>
<gene>
    <name evidence="2" type="ORF">CFE62_006125</name>
</gene>
<dbReference type="InterPro" id="IPR009327">
    <property type="entry name" value="Cupin_DUF985"/>
</dbReference>
<dbReference type="EMBL" id="NMOS02000021">
    <property type="protein sequence ID" value="RDH39974.1"/>
    <property type="molecule type" value="Genomic_DNA"/>
</dbReference>
<organism evidence="2 3">
    <name type="scientific">Candidatus Aquirickettsiella gammari</name>
    <dbReference type="NCBI Taxonomy" id="2016198"/>
    <lineage>
        <taxon>Bacteria</taxon>
        <taxon>Pseudomonadati</taxon>
        <taxon>Pseudomonadota</taxon>
        <taxon>Gammaproteobacteria</taxon>
        <taxon>Legionellales</taxon>
        <taxon>Coxiellaceae</taxon>
        <taxon>Candidatus Aquirickettsiella</taxon>
    </lineage>
</organism>
<feature type="domain" description="DUF985" evidence="1">
    <location>
        <begin position="47"/>
        <end position="164"/>
    </location>
</feature>
<comment type="caution">
    <text evidence="2">The sequence shown here is derived from an EMBL/GenBank/DDBJ whole genome shotgun (WGS) entry which is preliminary data.</text>
</comment>
<keyword evidence="3" id="KW-1185">Reference proteome</keyword>
<dbReference type="Pfam" id="PF06172">
    <property type="entry name" value="Cupin_5"/>
    <property type="match status" value="1"/>
</dbReference>
<dbReference type="InterPro" id="IPR039935">
    <property type="entry name" value="YML079W-like"/>
</dbReference>